<feature type="domain" description="DUF202" evidence="6">
    <location>
        <begin position="6"/>
        <end position="68"/>
    </location>
</feature>
<keyword evidence="4 5" id="KW-0472">Membrane</keyword>
<reference evidence="8" key="1">
    <citation type="journal article" date="2019" name="Int. J. Syst. Evol. Microbiol.">
        <title>The Global Catalogue of Microorganisms (GCM) 10K type strain sequencing project: providing services to taxonomists for standard genome sequencing and annotation.</title>
        <authorList>
            <consortium name="The Broad Institute Genomics Platform"/>
            <consortium name="The Broad Institute Genome Sequencing Center for Infectious Disease"/>
            <person name="Wu L."/>
            <person name="Ma J."/>
        </authorList>
    </citation>
    <scope>NUCLEOTIDE SEQUENCE [LARGE SCALE GENOMIC DNA]</scope>
    <source>
        <strain evidence="8">JCM 17810</strain>
    </source>
</reference>
<keyword evidence="8" id="KW-1185">Reference proteome</keyword>
<name>A0ABP8LHL4_9MICO</name>
<proteinExistence type="predicted"/>
<evidence type="ECO:0000256" key="1">
    <source>
        <dbReference type="ARBA" id="ARBA00004127"/>
    </source>
</evidence>
<dbReference type="Proteomes" id="UP001500622">
    <property type="component" value="Unassembled WGS sequence"/>
</dbReference>
<dbReference type="RefSeq" id="WP_345217172.1">
    <property type="nucleotide sequence ID" value="NZ_BAABGN010000012.1"/>
</dbReference>
<dbReference type="InterPro" id="IPR003807">
    <property type="entry name" value="DUF202"/>
</dbReference>
<accession>A0ABP8LHL4</accession>
<feature type="transmembrane region" description="Helical" evidence="5">
    <location>
        <begin position="88"/>
        <end position="114"/>
    </location>
</feature>
<comment type="caution">
    <text evidence="7">The sequence shown here is derived from an EMBL/GenBank/DDBJ whole genome shotgun (WGS) entry which is preliminary data.</text>
</comment>
<keyword evidence="3 5" id="KW-1133">Transmembrane helix</keyword>
<dbReference type="EMBL" id="BAABGN010000012">
    <property type="protein sequence ID" value="GAA4429102.1"/>
    <property type="molecule type" value="Genomic_DNA"/>
</dbReference>
<sequence>MRPWDAGLQPERTELAWRRTVLATTTGTVLAARYLGASNLMLGLTLPLLAVLGGLVLLYAGSVRFRRLNEDLRAVGESAEEPVMPGGAMLAALSGMCVVIALASAAFIVATAVARA</sequence>
<evidence type="ECO:0000259" key="6">
    <source>
        <dbReference type="Pfam" id="PF02656"/>
    </source>
</evidence>
<evidence type="ECO:0000256" key="2">
    <source>
        <dbReference type="ARBA" id="ARBA00022692"/>
    </source>
</evidence>
<dbReference type="Pfam" id="PF02656">
    <property type="entry name" value="DUF202"/>
    <property type="match status" value="1"/>
</dbReference>
<evidence type="ECO:0000313" key="8">
    <source>
        <dbReference type="Proteomes" id="UP001500622"/>
    </source>
</evidence>
<gene>
    <name evidence="7" type="ORF">GCM10023169_31010</name>
</gene>
<comment type="subcellular location">
    <subcellularLocation>
        <location evidence="1">Endomembrane system</location>
        <topology evidence="1">Multi-pass membrane protein</topology>
    </subcellularLocation>
</comment>
<evidence type="ECO:0000256" key="4">
    <source>
        <dbReference type="ARBA" id="ARBA00023136"/>
    </source>
</evidence>
<organism evidence="7 8">
    <name type="scientific">Georgenia halophila</name>
    <dbReference type="NCBI Taxonomy" id="620889"/>
    <lineage>
        <taxon>Bacteria</taxon>
        <taxon>Bacillati</taxon>
        <taxon>Actinomycetota</taxon>
        <taxon>Actinomycetes</taxon>
        <taxon>Micrococcales</taxon>
        <taxon>Bogoriellaceae</taxon>
        <taxon>Georgenia</taxon>
    </lineage>
</organism>
<evidence type="ECO:0000313" key="7">
    <source>
        <dbReference type="EMBL" id="GAA4429102.1"/>
    </source>
</evidence>
<evidence type="ECO:0000256" key="5">
    <source>
        <dbReference type="SAM" id="Phobius"/>
    </source>
</evidence>
<evidence type="ECO:0000256" key="3">
    <source>
        <dbReference type="ARBA" id="ARBA00022989"/>
    </source>
</evidence>
<protein>
    <recommendedName>
        <fullName evidence="6">DUF202 domain-containing protein</fullName>
    </recommendedName>
</protein>
<keyword evidence="2 5" id="KW-0812">Transmembrane</keyword>
<feature type="transmembrane region" description="Helical" evidence="5">
    <location>
        <begin position="40"/>
        <end position="60"/>
    </location>
</feature>